<keyword evidence="13" id="KW-1185">Reference proteome</keyword>
<evidence type="ECO:0000256" key="2">
    <source>
        <dbReference type="ARBA" id="ARBA00004861"/>
    </source>
</evidence>
<feature type="binding site" evidence="7 9">
    <location>
        <position position="8"/>
    </location>
    <ligand>
        <name>substrate</name>
    </ligand>
</feature>
<dbReference type="RefSeq" id="WP_067329594.1">
    <property type="nucleotide sequence ID" value="NZ_LNKT01000008.1"/>
</dbReference>
<dbReference type="HAMAP" id="MF_01200_B">
    <property type="entry name" value="OMPdecase_type1_B"/>
    <property type="match status" value="1"/>
</dbReference>
<feature type="active site" description="For OMPdecase activity" evidence="8">
    <location>
        <position position="61"/>
    </location>
</feature>
<dbReference type="InterPro" id="IPR018089">
    <property type="entry name" value="OMPdecase_AS"/>
</dbReference>
<dbReference type="Gene3D" id="3.20.20.70">
    <property type="entry name" value="Aldolase class I"/>
    <property type="match status" value="1"/>
</dbReference>
<keyword evidence="4 7" id="KW-0665">Pyrimidine biosynthesis</keyword>
<dbReference type="GO" id="GO:0004590">
    <property type="term" value="F:orotidine-5'-phosphate decarboxylase activity"/>
    <property type="evidence" value="ECO:0007669"/>
    <property type="project" value="UniProtKB-UniRule"/>
</dbReference>
<keyword evidence="5 7" id="KW-0456">Lyase</keyword>
<evidence type="ECO:0000256" key="8">
    <source>
        <dbReference type="PIRSR" id="PIRSR614732-1"/>
    </source>
</evidence>
<feature type="binding site" evidence="7 9">
    <location>
        <position position="30"/>
    </location>
    <ligand>
        <name>substrate</name>
    </ligand>
</feature>
<dbReference type="InterPro" id="IPR001754">
    <property type="entry name" value="OMPdeCOase_dom"/>
</dbReference>
<dbReference type="PROSITE" id="PS00156">
    <property type="entry name" value="OMPDECASE"/>
    <property type="match status" value="1"/>
</dbReference>
<dbReference type="PANTHER" id="PTHR32119">
    <property type="entry name" value="OROTIDINE 5'-PHOSPHATE DECARBOXYLASE"/>
    <property type="match status" value="1"/>
</dbReference>
<sequence length="230" mass="25727">MELCVALDLPSAKENLALAESLKAYNVWMKVGFRAYIRDGKPFIEALKAINPDFKIFLDLKLYDIPNTMADAAEEITKLGVDMFNIHASAGAVAMKTVMERLSSYENRPLVLAVTALTSFDEENFRMIYEKSIDEKAEQFARMSYENGLDGVVCSTFESRAIKNATSNDFLTLCPGIRPFGEDAGDQQRVATLELANEEGVDYPVVGRPIYKDSDPKRKVEEILKVISTF</sequence>
<reference evidence="12 13" key="1">
    <citation type="submission" date="2015-11" db="EMBL/GenBank/DDBJ databases">
        <title>Draft genome of Sulfurovum riftiae 1812E, a member of the Epsilonproteobacteria isolated from the tube of the deep-sea hydrothermal vent tubewom Riftia pachyptila.</title>
        <authorList>
            <person name="Vetriani C."/>
            <person name="Giovannelli D."/>
        </authorList>
    </citation>
    <scope>NUCLEOTIDE SEQUENCE [LARGE SCALE GENOMIC DNA]</scope>
    <source>
        <strain evidence="12 13">1812E</strain>
    </source>
</reference>
<comment type="caution">
    <text evidence="12">The sequence shown here is derived from an EMBL/GenBank/DDBJ whole genome shotgun (WGS) entry which is preliminary data.</text>
</comment>
<evidence type="ECO:0000313" key="13">
    <source>
        <dbReference type="Proteomes" id="UP000075359"/>
    </source>
</evidence>
<dbReference type="InterPro" id="IPR011060">
    <property type="entry name" value="RibuloseP-bd_barrel"/>
</dbReference>
<feature type="binding site" evidence="7 9">
    <location>
        <position position="178"/>
    </location>
    <ligand>
        <name>substrate</name>
    </ligand>
</feature>
<dbReference type="OrthoDB" id="9806203at2"/>
<feature type="active site" description="Proton donor" evidence="7">
    <location>
        <position position="61"/>
    </location>
</feature>
<comment type="pathway">
    <text evidence="2 7 10">Pyrimidine metabolism; UMP biosynthesis via de novo pathway; UMP from orotate: step 2/2.</text>
</comment>
<comment type="function">
    <text evidence="1 7">Catalyzes the decarboxylation of orotidine 5'-monophosphate (OMP) to uridine 5'-monophosphate (UMP).</text>
</comment>
<dbReference type="GO" id="GO:0006207">
    <property type="term" value="P:'de novo' pyrimidine nucleobase biosynthetic process"/>
    <property type="evidence" value="ECO:0007669"/>
    <property type="project" value="InterPro"/>
</dbReference>
<proteinExistence type="inferred from homology"/>
<feature type="binding site" evidence="7 9">
    <location>
        <position position="207"/>
    </location>
    <ligand>
        <name>substrate</name>
    </ligand>
</feature>
<dbReference type="UniPathway" id="UPA00070">
    <property type="reaction ID" value="UER00120"/>
</dbReference>
<evidence type="ECO:0000313" key="12">
    <source>
        <dbReference type="EMBL" id="KYJ86996.1"/>
    </source>
</evidence>
<gene>
    <name evidence="7" type="primary">pyrF</name>
    <name evidence="12" type="ORF">AS592_00360</name>
</gene>
<dbReference type="SUPFAM" id="SSF51366">
    <property type="entry name" value="Ribulose-phoshate binding barrel"/>
    <property type="match status" value="1"/>
</dbReference>
<dbReference type="STRING" id="1630136.AS592_00360"/>
<accession>A0A151CHJ7</accession>
<evidence type="ECO:0000259" key="11">
    <source>
        <dbReference type="SMART" id="SM00934"/>
    </source>
</evidence>
<keyword evidence="3 7" id="KW-0210">Decarboxylase</keyword>
<dbReference type="GO" id="GO:0044205">
    <property type="term" value="P:'de novo' UMP biosynthetic process"/>
    <property type="evidence" value="ECO:0007669"/>
    <property type="project" value="UniProtKB-UniRule"/>
</dbReference>
<dbReference type="PANTHER" id="PTHR32119:SF2">
    <property type="entry name" value="OROTIDINE 5'-PHOSPHATE DECARBOXYLASE"/>
    <property type="match status" value="1"/>
</dbReference>
<comment type="subunit">
    <text evidence="7">Homodimer.</text>
</comment>
<dbReference type="SMART" id="SM00934">
    <property type="entry name" value="OMPdecase"/>
    <property type="match status" value="1"/>
</dbReference>
<dbReference type="InterPro" id="IPR013785">
    <property type="entry name" value="Aldolase_TIM"/>
</dbReference>
<dbReference type="EMBL" id="LNKT01000008">
    <property type="protein sequence ID" value="KYJ86996.1"/>
    <property type="molecule type" value="Genomic_DNA"/>
</dbReference>
<dbReference type="InterPro" id="IPR014732">
    <property type="entry name" value="OMPdecase"/>
</dbReference>
<evidence type="ECO:0000256" key="4">
    <source>
        <dbReference type="ARBA" id="ARBA00022975"/>
    </source>
</evidence>
<comment type="similarity">
    <text evidence="7">Belongs to the OMP decarboxylase family. Type 1 subfamily.</text>
</comment>
<evidence type="ECO:0000256" key="3">
    <source>
        <dbReference type="ARBA" id="ARBA00022793"/>
    </source>
</evidence>
<dbReference type="Proteomes" id="UP000075359">
    <property type="component" value="Unassembled WGS sequence"/>
</dbReference>
<evidence type="ECO:0000256" key="9">
    <source>
        <dbReference type="PIRSR" id="PIRSR614732-2"/>
    </source>
</evidence>
<dbReference type="NCBIfam" id="NF001273">
    <property type="entry name" value="PRK00230.1"/>
    <property type="match status" value="1"/>
</dbReference>
<organism evidence="12 13">
    <name type="scientific">Sulfurovum riftiae</name>
    <dbReference type="NCBI Taxonomy" id="1630136"/>
    <lineage>
        <taxon>Bacteria</taxon>
        <taxon>Pseudomonadati</taxon>
        <taxon>Campylobacterota</taxon>
        <taxon>Epsilonproteobacteria</taxon>
        <taxon>Campylobacterales</taxon>
        <taxon>Sulfurovaceae</taxon>
        <taxon>Sulfurovum</taxon>
    </lineage>
</organism>
<name>A0A151CHJ7_9BACT</name>
<evidence type="ECO:0000256" key="10">
    <source>
        <dbReference type="RuleBase" id="RU000512"/>
    </source>
</evidence>
<feature type="binding site" evidence="7 9">
    <location>
        <position position="187"/>
    </location>
    <ligand>
        <name>substrate</name>
    </ligand>
</feature>
<feature type="binding site" evidence="7 9">
    <location>
        <position position="208"/>
    </location>
    <ligand>
        <name>substrate</name>
    </ligand>
</feature>
<comment type="catalytic activity">
    <reaction evidence="6 7 10">
        <text>orotidine 5'-phosphate + H(+) = UMP + CO2</text>
        <dbReference type="Rhea" id="RHEA:11596"/>
        <dbReference type="ChEBI" id="CHEBI:15378"/>
        <dbReference type="ChEBI" id="CHEBI:16526"/>
        <dbReference type="ChEBI" id="CHEBI:57538"/>
        <dbReference type="ChEBI" id="CHEBI:57865"/>
        <dbReference type="EC" id="4.1.1.23"/>
    </reaction>
</comment>
<feature type="binding site" evidence="7 9">
    <location>
        <position position="118"/>
    </location>
    <ligand>
        <name>substrate</name>
    </ligand>
</feature>
<evidence type="ECO:0000256" key="5">
    <source>
        <dbReference type="ARBA" id="ARBA00023239"/>
    </source>
</evidence>
<dbReference type="CDD" id="cd04725">
    <property type="entry name" value="OMP_decarboxylase_like"/>
    <property type="match status" value="1"/>
</dbReference>
<evidence type="ECO:0000256" key="6">
    <source>
        <dbReference type="ARBA" id="ARBA00049157"/>
    </source>
</evidence>
<dbReference type="AlphaFoldDB" id="A0A151CHJ7"/>
<dbReference type="GO" id="GO:0005829">
    <property type="term" value="C:cytosol"/>
    <property type="evidence" value="ECO:0007669"/>
    <property type="project" value="TreeGrafter"/>
</dbReference>
<evidence type="ECO:0000256" key="1">
    <source>
        <dbReference type="ARBA" id="ARBA00002356"/>
    </source>
</evidence>
<protein>
    <recommendedName>
        <fullName evidence="7">Orotidine 5'-phosphate decarboxylase</fullName>
        <ecNumber evidence="7">4.1.1.23</ecNumber>
    </recommendedName>
    <alternativeName>
        <fullName evidence="7">OMP decarboxylase</fullName>
        <shortName evidence="7">OMPDCase</shortName>
        <shortName evidence="7">OMPdecase</shortName>
    </alternativeName>
</protein>
<feature type="active site" description="For OMPdecase activity" evidence="8">
    <location>
        <position position="59"/>
    </location>
</feature>
<evidence type="ECO:0000256" key="7">
    <source>
        <dbReference type="HAMAP-Rule" id="MF_01200"/>
    </source>
</evidence>
<dbReference type="NCBIfam" id="TIGR01740">
    <property type="entry name" value="pyrF"/>
    <property type="match status" value="1"/>
</dbReference>
<dbReference type="EC" id="4.1.1.23" evidence="7"/>
<dbReference type="Pfam" id="PF00215">
    <property type="entry name" value="OMPdecase"/>
    <property type="match status" value="1"/>
</dbReference>
<feature type="active site" description="For OMPdecase activity" evidence="8">
    <location>
        <position position="64"/>
    </location>
</feature>
<feature type="binding site" evidence="7">
    <location>
        <begin position="59"/>
        <end position="68"/>
    </location>
    <ligand>
        <name>substrate</name>
    </ligand>
</feature>
<feature type="domain" description="Orotidine 5'-phosphate decarboxylase" evidence="11">
    <location>
        <begin position="2"/>
        <end position="223"/>
    </location>
</feature>
<dbReference type="InterPro" id="IPR047596">
    <property type="entry name" value="OMPdecase_bac"/>
</dbReference>